<proteinExistence type="predicted"/>
<evidence type="ECO:0000313" key="1">
    <source>
        <dbReference type="EMBL" id="KAJ2895019.1"/>
    </source>
</evidence>
<keyword evidence="2" id="KW-1185">Reference proteome</keyword>
<protein>
    <submittedName>
        <fullName evidence="1">Uncharacterized protein</fullName>
    </submittedName>
</protein>
<organism evidence="1 2">
    <name type="scientific">Coemansia aciculifera</name>
    <dbReference type="NCBI Taxonomy" id="417176"/>
    <lineage>
        <taxon>Eukaryota</taxon>
        <taxon>Fungi</taxon>
        <taxon>Fungi incertae sedis</taxon>
        <taxon>Zoopagomycota</taxon>
        <taxon>Kickxellomycotina</taxon>
        <taxon>Kickxellomycetes</taxon>
        <taxon>Kickxellales</taxon>
        <taxon>Kickxellaceae</taxon>
        <taxon>Coemansia</taxon>
    </lineage>
</organism>
<reference evidence="1" key="1">
    <citation type="submission" date="2022-07" db="EMBL/GenBank/DDBJ databases">
        <title>Phylogenomic reconstructions and comparative analyses of Kickxellomycotina fungi.</title>
        <authorList>
            <person name="Reynolds N.K."/>
            <person name="Stajich J.E."/>
            <person name="Barry K."/>
            <person name="Grigoriev I.V."/>
            <person name="Crous P."/>
            <person name="Smith M.E."/>
        </authorList>
    </citation>
    <scope>NUCLEOTIDE SEQUENCE</scope>
    <source>
        <strain evidence="1">CBS 190363</strain>
    </source>
</reference>
<comment type="caution">
    <text evidence="1">The sequence shown here is derived from an EMBL/GenBank/DDBJ whole genome shotgun (WGS) entry which is preliminary data.</text>
</comment>
<evidence type="ECO:0000313" key="2">
    <source>
        <dbReference type="Proteomes" id="UP001139981"/>
    </source>
</evidence>
<name>A0ACC1M4K2_9FUNG</name>
<dbReference type="EMBL" id="JANBVB010000340">
    <property type="protein sequence ID" value="KAJ2895019.1"/>
    <property type="molecule type" value="Genomic_DNA"/>
</dbReference>
<dbReference type="Proteomes" id="UP001139981">
    <property type="component" value="Unassembled WGS sequence"/>
</dbReference>
<sequence>MFIGSLQGCLVDSLLYCVLYRRTLVQPSLLDFFASLCRVNVYGGEDAVMTVPSREGTAKLALAGIAAIPDLTLLSRLVLAALTMQMTMVALTKWVKVLAAIMPYIQDHITAQSSISNGNSGGQQDLMRLLVLPCVQALRMLLSQCAEYFGRANGHCVATRHTSAGRQLYKRLLPLYVIPTTTGVEERRVEMQQDAMSVGVLTTLLDAFDMFLSLSLHNADKIPTETAVVAPSRPSSRASEVSVQSSGSFGGLGSIPVMKFVSSIFGPDASSSAEEEYENDSADAKDDAVHAKDDSSVFELAEFGLVSTLAVMREVWHAFDSGQSTMRADAPTADQHLQMLLRDCGIVDTRSSDIHGDSHVQRSVHQHISQILDHAALTQPGEVTEATVALWTCDNPQWITHLDASIRRGTGHGLRRRHSSVSSLHTSISVSTQHRDSATIVAMPISEDDVPAEWNWRAMDLLETVAGRTPMNVVIGLLNALHIRSIDTAGTLSGTAPSSSDGSIRAPTRFSSLDDIALVRFIELYTRHRLTARSAAPLVPHMLSMLKDYNNNAQQNKFMLPFLLRMFSELCERVASQAQSPDPLQQVYSHDLCVAYTRMVDNCILIAGRSFDQTNWLRRGANPDASGGLVRVVHVGGGISGNDEKAGEESLHTLTEDDIIDHILTYIGAAVIPQFTQLVPDYERQVSIAMNLMHYVVVPAFKSHMTGGYSGPAAQALTSRSQHFALILRCLNALSMQPSLMKVWKREVWEFFCDPKFFPGSRHHHASSTGHVTTTMSPALAPAWRHLVRTLLVSEKERFAEVLAKVSSASSGPALFANREHEAQMRALSLRRLSFIVWAGATNQYLASLPQIQEKLVDILKNAPHPAVQIEVFLCLRVLLCRVSNHHMSNFWPMLLTELMRLFHQQLNREGREEPEQANLFLAACKFLDLLFILGTDDFLVHQWIFITDTIDALHGSRSSSSALLDRLSSRLLSLPAATSRNARKRTSTANGLLDSDTYPAILMSDSDDPTNLVYHQMSAKGMMTAKALHLDAADLQTLGARPLKRPIIRVRSISSIRELDAFVHNASVQAYQAAFTLAEPDTEFIEALLVSDLIFFDFGANPSLSAGYAAAAAAASPVSAYVGEYEF</sequence>
<accession>A0ACC1M4K2</accession>
<gene>
    <name evidence="1" type="ORF">IWW38_002413</name>
</gene>